<feature type="transmembrane region" description="Helical" evidence="10">
    <location>
        <begin position="7"/>
        <end position="28"/>
    </location>
</feature>
<evidence type="ECO:0000256" key="2">
    <source>
        <dbReference type="ARBA" id="ARBA00007400"/>
    </source>
</evidence>
<keyword evidence="3" id="KW-1003">Cell membrane</keyword>
<keyword evidence="5 10" id="KW-1133">Transmembrane helix</keyword>
<evidence type="ECO:0000313" key="12">
    <source>
        <dbReference type="EMBL" id="ASE34601.1"/>
    </source>
</evidence>
<protein>
    <recommendedName>
        <fullName evidence="7">Probable poly-beta-1,6-N-acetyl-D-glucosamine export protein</fullName>
    </recommendedName>
    <alternativeName>
        <fullName evidence="9">Biofilm polysaccharide intercellular adhesin export protein</fullName>
    </alternativeName>
    <alternativeName>
        <fullName evidence="8">Intercellular adhesion protein C</fullName>
    </alternativeName>
</protein>
<reference evidence="13" key="1">
    <citation type="submission" date="2017-06" db="EMBL/GenBank/DDBJ databases">
        <title>FDA dAtabase for Regulatory Grade micrObial Sequences (FDA-ARGOS): Supporting development and validation of Infectious Disease Dx tests.</title>
        <authorList>
            <person name="Goldberg B."/>
            <person name="Campos J."/>
            <person name="Tallon L."/>
            <person name="Sadzewicz L."/>
            <person name="Sengamalay N."/>
            <person name="Ott S."/>
            <person name="Godinez A."/>
            <person name="Nagaraj S."/>
            <person name="Vavikolanu K."/>
            <person name="Nadendla S."/>
            <person name="George J."/>
            <person name="Geyer C."/>
            <person name="Sichtig H."/>
        </authorList>
    </citation>
    <scope>NUCLEOTIDE SEQUENCE [LARGE SCALE GENOMIC DNA]</scope>
    <source>
        <strain evidence="13">FDAARGOS_285</strain>
    </source>
</reference>
<evidence type="ECO:0000256" key="1">
    <source>
        <dbReference type="ARBA" id="ARBA00004651"/>
    </source>
</evidence>
<feature type="transmembrane region" description="Helical" evidence="10">
    <location>
        <begin position="80"/>
        <end position="97"/>
    </location>
</feature>
<dbReference type="PANTHER" id="PTHR40074:SF2">
    <property type="entry name" value="O-ACETYLTRANSFERASE WECH"/>
    <property type="match status" value="1"/>
</dbReference>
<feature type="transmembrane region" description="Helical" evidence="10">
    <location>
        <begin position="117"/>
        <end position="139"/>
    </location>
</feature>
<evidence type="ECO:0000259" key="11">
    <source>
        <dbReference type="Pfam" id="PF01757"/>
    </source>
</evidence>
<keyword evidence="4 10" id="KW-0812">Transmembrane</keyword>
<feature type="domain" description="Acyltransferase 3" evidence="11">
    <location>
        <begin position="5"/>
        <end position="330"/>
    </location>
</feature>
<feature type="transmembrane region" description="Helical" evidence="10">
    <location>
        <begin position="247"/>
        <end position="263"/>
    </location>
</feature>
<proteinExistence type="inferred from homology"/>
<evidence type="ECO:0000256" key="5">
    <source>
        <dbReference type="ARBA" id="ARBA00022989"/>
    </source>
</evidence>
<dbReference type="AlphaFoldDB" id="A0AAI8DHN2"/>
<evidence type="ECO:0000256" key="3">
    <source>
        <dbReference type="ARBA" id="ARBA00022475"/>
    </source>
</evidence>
<dbReference type="GO" id="GO:0016413">
    <property type="term" value="F:O-acetyltransferase activity"/>
    <property type="evidence" value="ECO:0007669"/>
    <property type="project" value="TreeGrafter"/>
</dbReference>
<feature type="transmembrane region" description="Helical" evidence="10">
    <location>
        <begin position="315"/>
        <end position="339"/>
    </location>
</feature>
<evidence type="ECO:0000256" key="7">
    <source>
        <dbReference type="ARBA" id="ARBA00041028"/>
    </source>
</evidence>
<comment type="subcellular location">
    <subcellularLocation>
        <location evidence="1">Cell membrane</location>
        <topology evidence="1">Multi-pass membrane protein</topology>
    </subcellularLocation>
</comment>
<dbReference type="Pfam" id="PF01757">
    <property type="entry name" value="Acyl_transf_3"/>
    <property type="match status" value="1"/>
</dbReference>
<comment type="similarity">
    <text evidence="2">Belongs to the acyltransferase 3 family.</text>
</comment>
<sequence length="355" mass="42503">MNRKHEITYARAIFCLIIVAVHILSNYLRDIELQDHNRMVVLTFQILILFATPCFIILSESLISMVYKDKLPKNFLVKRFKYIMIPYFSIGTFYVYTKYKVDGNEETFWQLFKENLLIGNWYGWFVVVIFQFYILHLIFHKVLSKANPVVMLVISFVISLAHSYLMYDNDAYTNWWNEFYPLFHRTNILYWLFYFVFGYYLGRYYNEVLTFVEKKFMWLVGSLAAVTLLVIYSIYQNDVIVVQSNRYDILLYSSLAFIFILVISKKLSKFNISFLYFIGEISFFIYLTHKIMVYYMAKYTFHFIDQFFMYNIATYIFALSLSVGLAVVLSFLPLSRFIIGRNSINSMIRGNYRVE</sequence>
<feature type="transmembrane region" description="Helical" evidence="10">
    <location>
        <begin position="40"/>
        <end position="59"/>
    </location>
</feature>
<dbReference type="KEGG" id="sscu:CEP64_08385"/>
<gene>
    <name evidence="12" type="ORF">CEP64_08385</name>
</gene>
<evidence type="ECO:0000256" key="8">
    <source>
        <dbReference type="ARBA" id="ARBA00042402"/>
    </source>
</evidence>
<dbReference type="InterPro" id="IPR002656">
    <property type="entry name" value="Acyl_transf_3_dom"/>
</dbReference>
<dbReference type="GO" id="GO:0009246">
    <property type="term" value="P:enterobacterial common antigen biosynthetic process"/>
    <property type="evidence" value="ECO:0007669"/>
    <property type="project" value="TreeGrafter"/>
</dbReference>
<dbReference type="PANTHER" id="PTHR40074">
    <property type="entry name" value="O-ACETYLTRANSFERASE WECH"/>
    <property type="match status" value="1"/>
</dbReference>
<evidence type="ECO:0000256" key="6">
    <source>
        <dbReference type="ARBA" id="ARBA00023136"/>
    </source>
</evidence>
<feature type="transmembrane region" description="Helical" evidence="10">
    <location>
        <begin position="275"/>
        <end position="295"/>
    </location>
</feature>
<keyword evidence="6 10" id="KW-0472">Membrane</keyword>
<evidence type="ECO:0000256" key="4">
    <source>
        <dbReference type="ARBA" id="ARBA00022692"/>
    </source>
</evidence>
<dbReference type="GO" id="GO:0005886">
    <property type="term" value="C:plasma membrane"/>
    <property type="evidence" value="ECO:0007669"/>
    <property type="project" value="UniProtKB-SubCell"/>
</dbReference>
<feature type="transmembrane region" description="Helical" evidence="10">
    <location>
        <begin position="187"/>
        <end position="204"/>
    </location>
</feature>
<evidence type="ECO:0000256" key="10">
    <source>
        <dbReference type="SAM" id="Phobius"/>
    </source>
</evidence>
<dbReference type="RefSeq" id="WP_088592434.1">
    <property type="nucleotide sequence ID" value="NZ_CP022046.2"/>
</dbReference>
<organism evidence="12 13">
    <name type="scientific">Mammaliicoccus sciuri</name>
    <name type="common">Staphylococcus sciuri</name>
    <dbReference type="NCBI Taxonomy" id="1296"/>
    <lineage>
        <taxon>Bacteria</taxon>
        <taxon>Bacillati</taxon>
        <taxon>Bacillota</taxon>
        <taxon>Bacilli</taxon>
        <taxon>Bacillales</taxon>
        <taxon>Staphylococcaceae</taxon>
        <taxon>Mammaliicoccus</taxon>
    </lineage>
</organism>
<evidence type="ECO:0000313" key="13">
    <source>
        <dbReference type="Proteomes" id="UP000197058"/>
    </source>
</evidence>
<name>A0AAI8DHN2_MAMSC</name>
<evidence type="ECO:0000256" key="9">
    <source>
        <dbReference type="ARBA" id="ARBA00042839"/>
    </source>
</evidence>
<dbReference type="Proteomes" id="UP000197058">
    <property type="component" value="Chromosome"/>
</dbReference>
<dbReference type="EMBL" id="CP022046">
    <property type="protein sequence ID" value="ASE34601.1"/>
    <property type="molecule type" value="Genomic_DNA"/>
</dbReference>
<accession>A0AAI8DHN2</accession>
<feature type="transmembrane region" description="Helical" evidence="10">
    <location>
        <begin position="146"/>
        <end position="167"/>
    </location>
</feature>
<feature type="transmembrane region" description="Helical" evidence="10">
    <location>
        <begin position="216"/>
        <end position="235"/>
    </location>
</feature>